<evidence type="ECO:0000313" key="3">
    <source>
        <dbReference type="Proteomes" id="UP001207654"/>
    </source>
</evidence>
<accession>A0ABT4A7A1</accession>
<comment type="caution">
    <text evidence="2">The sequence shown here is derived from an EMBL/GenBank/DDBJ whole genome shotgun (WGS) entry which is preliminary data.</text>
</comment>
<dbReference type="EMBL" id="JAPNKA010000001">
    <property type="protein sequence ID" value="MCY1077517.1"/>
    <property type="molecule type" value="Genomic_DNA"/>
</dbReference>
<feature type="signal peptide" evidence="1">
    <location>
        <begin position="1"/>
        <end position="20"/>
    </location>
</feature>
<dbReference type="Proteomes" id="UP001207654">
    <property type="component" value="Unassembled WGS sequence"/>
</dbReference>
<sequence length="122" mass="13315">MRNASSLSLLSLLFLLPACGPTSRTDAQGQATRATCDYYAGCEEIGSGEGKEFEDRMECEVKARDFFQATWTADNCPAINETGFEKCLERIRTTSCTSGTDFFNTAFFVCGAGSICQDDVQD</sequence>
<dbReference type="RefSeq" id="WP_267536344.1">
    <property type="nucleotide sequence ID" value="NZ_JAPNKA010000001.1"/>
</dbReference>
<keyword evidence="3" id="KW-1185">Reference proteome</keyword>
<evidence type="ECO:0000256" key="1">
    <source>
        <dbReference type="SAM" id="SignalP"/>
    </source>
</evidence>
<keyword evidence="2" id="KW-0449">Lipoprotein</keyword>
<gene>
    <name evidence="2" type="ORF">OV287_23895</name>
</gene>
<dbReference type="Pfam" id="PF19682">
    <property type="entry name" value="DUF6184"/>
    <property type="match status" value="1"/>
</dbReference>
<keyword evidence="1" id="KW-0732">Signal</keyword>
<feature type="chain" id="PRO_5047019353" evidence="1">
    <location>
        <begin position="21"/>
        <end position="122"/>
    </location>
</feature>
<protein>
    <submittedName>
        <fullName evidence="2">DUF6184 family natural product biosynthesis lipoprotein</fullName>
    </submittedName>
</protein>
<proteinExistence type="predicted"/>
<reference evidence="2 3" key="1">
    <citation type="submission" date="2022-11" db="EMBL/GenBank/DDBJ databases">
        <title>Minimal conservation of predation-associated metabolite biosynthetic gene clusters underscores biosynthetic potential of Myxococcota including descriptions for ten novel species: Archangium lansinium sp. nov., Myxococcus landrumus sp. nov., Nannocystis bai.</title>
        <authorList>
            <person name="Ahearne A."/>
            <person name="Stevens C."/>
            <person name="Phillips K."/>
        </authorList>
    </citation>
    <scope>NUCLEOTIDE SEQUENCE [LARGE SCALE GENOMIC DNA]</scope>
    <source>
        <strain evidence="2 3">MIWBW</strain>
    </source>
</reference>
<organism evidence="2 3">
    <name type="scientific">Archangium lansingense</name>
    <dbReference type="NCBI Taxonomy" id="2995310"/>
    <lineage>
        <taxon>Bacteria</taxon>
        <taxon>Pseudomonadati</taxon>
        <taxon>Myxococcota</taxon>
        <taxon>Myxococcia</taxon>
        <taxon>Myxococcales</taxon>
        <taxon>Cystobacterineae</taxon>
        <taxon>Archangiaceae</taxon>
        <taxon>Archangium</taxon>
    </lineage>
</organism>
<name>A0ABT4A7A1_9BACT</name>
<evidence type="ECO:0000313" key="2">
    <source>
        <dbReference type="EMBL" id="MCY1077517.1"/>
    </source>
</evidence>
<dbReference type="InterPro" id="IPR045757">
    <property type="entry name" value="DUF6184"/>
</dbReference>